<dbReference type="GeneID" id="110081751"/>
<dbReference type="Proteomes" id="UP001652642">
    <property type="component" value="Chromosome 2"/>
</dbReference>
<dbReference type="InterPro" id="IPR052672">
    <property type="entry name" value="Type1_Cytokine_Rcpt_Type2"/>
</dbReference>
<dbReference type="PANTHER" id="PTHR48423">
    <property type="entry name" value="INTERLEUKIN-27 RECEPTOR SUBUNIT ALPHA"/>
    <property type="match status" value="1"/>
</dbReference>
<evidence type="ECO:0000256" key="9">
    <source>
        <dbReference type="ARBA" id="ARBA00023180"/>
    </source>
</evidence>
<evidence type="ECO:0000256" key="3">
    <source>
        <dbReference type="ARBA" id="ARBA00022692"/>
    </source>
</evidence>
<keyword evidence="5" id="KW-0677">Repeat</keyword>
<dbReference type="RefSeq" id="XP_072847616.1">
    <property type="nucleotide sequence ID" value="XM_072991515.1"/>
</dbReference>
<evidence type="ECO:0000256" key="6">
    <source>
        <dbReference type="ARBA" id="ARBA00022989"/>
    </source>
</evidence>
<feature type="domain" description="Fibronectin type-III" evidence="12">
    <location>
        <begin position="321"/>
        <end position="423"/>
    </location>
</feature>
<gene>
    <name evidence="14 15" type="primary">IL27RA</name>
</gene>
<dbReference type="SMART" id="SM00060">
    <property type="entry name" value="FN3"/>
    <property type="match status" value="3"/>
</dbReference>
<feature type="signal peptide" evidence="11">
    <location>
        <begin position="1"/>
        <end position="22"/>
    </location>
</feature>
<dbReference type="InterPro" id="IPR036116">
    <property type="entry name" value="FN3_sf"/>
</dbReference>
<dbReference type="PROSITE" id="PS50853">
    <property type="entry name" value="FN3"/>
    <property type="match status" value="3"/>
</dbReference>
<evidence type="ECO:0000256" key="2">
    <source>
        <dbReference type="ARBA" id="ARBA00008921"/>
    </source>
</evidence>
<reference evidence="13 14" key="1">
    <citation type="submission" date="2025-05" db="UniProtKB">
        <authorList>
            <consortium name="RefSeq"/>
        </authorList>
    </citation>
    <scope>NUCLEOTIDE SEQUENCE [LARGE SCALE GENOMIC DNA]</scope>
</reference>
<evidence type="ECO:0000259" key="12">
    <source>
        <dbReference type="PROSITE" id="PS50853"/>
    </source>
</evidence>
<keyword evidence="6 10" id="KW-1133">Transmembrane helix</keyword>
<evidence type="ECO:0000256" key="8">
    <source>
        <dbReference type="ARBA" id="ARBA00023170"/>
    </source>
</evidence>
<evidence type="ECO:0000256" key="10">
    <source>
        <dbReference type="SAM" id="Phobius"/>
    </source>
</evidence>
<keyword evidence="7 10" id="KW-0472">Membrane</keyword>
<feature type="chain" id="PRO_5045028187" evidence="11">
    <location>
        <begin position="23"/>
        <end position="640"/>
    </location>
</feature>
<keyword evidence="9" id="KW-0325">Glycoprotein</keyword>
<feature type="transmembrane region" description="Helical" evidence="10">
    <location>
        <begin position="521"/>
        <end position="542"/>
    </location>
</feature>
<evidence type="ECO:0000256" key="11">
    <source>
        <dbReference type="SAM" id="SignalP"/>
    </source>
</evidence>
<dbReference type="SUPFAM" id="SSF49265">
    <property type="entry name" value="Fibronectin type III"/>
    <property type="match status" value="3"/>
</dbReference>
<name>A0ABM5FQF6_9SAUR</name>
<dbReference type="Gene3D" id="2.60.40.10">
    <property type="entry name" value="Immunoglobulins"/>
    <property type="match status" value="5"/>
</dbReference>
<keyword evidence="3 10" id="KW-0812">Transmembrane</keyword>
<feature type="domain" description="Fibronectin type-III" evidence="12">
    <location>
        <begin position="424"/>
        <end position="518"/>
    </location>
</feature>
<proteinExistence type="inferred from homology"/>
<evidence type="ECO:0000313" key="15">
    <source>
        <dbReference type="RefSeq" id="XP_072847616.1"/>
    </source>
</evidence>
<accession>A0ABM5FQF6</accession>
<feature type="domain" description="Fibronectin type-III" evidence="12">
    <location>
        <begin position="124"/>
        <end position="225"/>
    </location>
</feature>
<dbReference type="InterPro" id="IPR003961">
    <property type="entry name" value="FN3_dom"/>
</dbReference>
<sequence length="640" mass="71574">MGSRPNVAWLLFLLLKVSRLKGNIDASIDLQCYQLVVPNNIMNCSWFIQRSFDVTTTYVLHCKSLKFNPGQTHSEQAERGQNWLAIGRSKLTRGDNYSVWVEVFSADWNATSKKLNFSLDDIVKPPPPVLDPVEPDYGGALVTWKNPHVSEFHIHHALTCALRYKTSTDQEWIYLPQEEVGQEGHDLEDLKPFTSYEVQARCIPENGNGFWSEWSLSQTFTTPEAAPLGQVDVWQKVGVSENGEPSLLLLWKALDPESAQGVIQDYEVIYREHSKKTHKMLCSCCSASLPPTAEYAWISAHNSITKTLPANLSLEQTDLPGPEEVQVLAVPGLGFNVTWKASTSPRWVQPEEYIVEWEEEEGLSSSREALDWIRRPGSSDSALVRGNFKPKIAYRVGLHALYPEGSSRPVNVRAYFKEEVPSAGPQALQDRSISSTASLISWQEVPLASRNGHIIGYTLYLKDPTSENVSCTYITAAKRSYNLSNLKPGTTYQLWMTGSTLAGEGASSPPHYFSTPGVSNWQTIVISFFTVGFLFILAGIVVSVKYRWVLSFCHKILPFWCWQKIPNPGHSSAILKMNGQSTFPGMDAPTQHLGQCPEEADIVEIKELPAPEPKPSPARVVNSGYEKHFMPTLEDLQKLV</sequence>
<evidence type="ECO:0000256" key="7">
    <source>
        <dbReference type="ARBA" id="ARBA00023136"/>
    </source>
</evidence>
<evidence type="ECO:0000256" key="4">
    <source>
        <dbReference type="ARBA" id="ARBA00022729"/>
    </source>
</evidence>
<comment type="similarity">
    <text evidence="2">Belongs to the type I cytokine receptor family. Type 2 subfamily.</text>
</comment>
<keyword evidence="13" id="KW-1185">Reference proteome</keyword>
<evidence type="ECO:0000256" key="1">
    <source>
        <dbReference type="ARBA" id="ARBA00004479"/>
    </source>
</evidence>
<organism evidence="13 15">
    <name type="scientific">Pogona vitticeps</name>
    <name type="common">central bearded dragon</name>
    <dbReference type="NCBI Taxonomy" id="103695"/>
    <lineage>
        <taxon>Eukaryota</taxon>
        <taxon>Metazoa</taxon>
        <taxon>Chordata</taxon>
        <taxon>Craniata</taxon>
        <taxon>Vertebrata</taxon>
        <taxon>Euteleostomi</taxon>
        <taxon>Lepidosauria</taxon>
        <taxon>Squamata</taxon>
        <taxon>Bifurcata</taxon>
        <taxon>Unidentata</taxon>
        <taxon>Episquamata</taxon>
        <taxon>Toxicofera</taxon>
        <taxon>Iguania</taxon>
        <taxon>Acrodonta</taxon>
        <taxon>Agamidae</taxon>
        <taxon>Amphibolurinae</taxon>
        <taxon>Pogona</taxon>
    </lineage>
</organism>
<comment type="subcellular location">
    <subcellularLocation>
        <location evidence="1">Membrane</location>
        <topology evidence="1">Single-pass type I membrane protein</topology>
    </subcellularLocation>
</comment>
<dbReference type="PANTHER" id="PTHR48423:SF1">
    <property type="entry name" value="INTERLEUKIN-27 RECEPTOR SUBUNIT ALPHA"/>
    <property type="match status" value="1"/>
</dbReference>
<dbReference type="InterPro" id="IPR013783">
    <property type="entry name" value="Ig-like_fold"/>
</dbReference>
<keyword evidence="8 14" id="KW-0675">Receptor</keyword>
<dbReference type="RefSeq" id="XP_072847614.1">
    <property type="nucleotide sequence ID" value="XM_072991513.1"/>
</dbReference>
<protein>
    <submittedName>
        <fullName evidence="14 15">Interleukin-27 receptor subunit alpha isoform X1</fullName>
    </submittedName>
</protein>
<keyword evidence="4 11" id="KW-0732">Signal</keyword>
<evidence type="ECO:0000313" key="14">
    <source>
        <dbReference type="RefSeq" id="XP_072847614.1"/>
    </source>
</evidence>
<evidence type="ECO:0000313" key="13">
    <source>
        <dbReference type="Proteomes" id="UP001652642"/>
    </source>
</evidence>
<dbReference type="CDD" id="cd00063">
    <property type="entry name" value="FN3"/>
    <property type="match status" value="2"/>
</dbReference>
<evidence type="ECO:0000256" key="5">
    <source>
        <dbReference type="ARBA" id="ARBA00022737"/>
    </source>
</evidence>
<dbReference type="Pfam" id="PF00041">
    <property type="entry name" value="fn3"/>
    <property type="match status" value="1"/>
</dbReference>